<dbReference type="Proteomes" id="UP000470200">
    <property type="component" value="Unassembled WGS sequence"/>
</dbReference>
<protein>
    <submittedName>
        <fullName evidence="1">Uncharacterized protein</fullName>
    </submittedName>
</protein>
<name>A0A6A2RB43_BIFAD</name>
<proteinExistence type="predicted"/>
<dbReference type="EMBL" id="WDIP01000010">
    <property type="protein sequence ID" value="KAB5883393.1"/>
    <property type="molecule type" value="Genomic_DNA"/>
</dbReference>
<dbReference type="AlphaFoldDB" id="A0A6A2RB43"/>
<comment type="caution">
    <text evidence="1">The sequence shown here is derived from an EMBL/GenBank/DDBJ whole genome shotgun (WGS) entry which is preliminary data.</text>
</comment>
<gene>
    <name evidence="1" type="ORF">GA629_08485</name>
</gene>
<organism evidence="1 2">
    <name type="scientific">Bifidobacterium adolescentis</name>
    <dbReference type="NCBI Taxonomy" id="1680"/>
    <lineage>
        <taxon>Bacteria</taxon>
        <taxon>Bacillati</taxon>
        <taxon>Actinomycetota</taxon>
        <taxon>Actinomycetes</taxon>
        <taxon>Bifidobacteriales</taxon>
        <taxon>Bifidobacteriaceae</taxon>
        <taxon>Bifidobacterium</taxon>
    </lineage>
</organism>
<evidence type="ECO:0000313" key="2">
    <source>
        <dbReference type="Proteomes" id="UP000470200"/>
    </source>
</evidence>
<reference evidence="1 2" key="1">
    <citation type="journal article" date="2019" name="Nat. Med.">
        <title>A library of human gut bacterial isolates paired with longitudinal multiomics data enables mechanistic microbiome research.</title>
        <authorList>
            <person name="Poyet M."/>
            <person name="Groussin M."/>
            <person name="Gibbons S.M."/>
            <person name="Avila-Pacheco J."/>
            <person name="Jiang X."/>
            <person name="Kearney S.M."/>
            <person name="Perrotta A.R."/>
            <person name="Berdy B."/>
            <person name="Zhao S."/>
            <person name="Lieberman T.D."/>
            <person name="Swanson P.K."/>
            <person name="Smith M."/>
            <person name="Roesemann S."/>
            <person name="Alexander J.E."/>
            <person name="Rich S.A."/>
            <person name="Livny J."/>
            <person name="Vlamakis H."/>
            <person name="Clish C."/>
            <person name="Bullock K."/>
            <person name="Deik A."/>
            <person name="Scott J."/>
            <person name="Pierce K.A."/>
            <person name="Xavier R.J."/>
            <person name="Alm E.J."/>
        </authorList>
    </citation>
    <scope>NUCLEOTIDE SEQUENCE [LARGE SCALE GENOMIC DNA]</scope>
    <source>
        <strain evidence="1 2">BIOML-A105</strain>
    </source>
</reference>
<evidence type="ECO:0000313" key="1">
    <source>
        <dbReference type="EMBL" id="KAB5883393.1"/>
    </source>
</evidence>
<accession>A0A6A2RB43</accession>
<sequence length="108" mass="11676">MMRPGVIGPTQTAAMLDCPEPFLSGLVSHGLLHRRPDGLYDASAVDGARRRNPALRLLGTPLCDRELHGLNAGLRIPAGSTGGLVIGGARYMRLWEVLDAYWRPGRMA</sequence>